<comment type="caution">
    <text evidence="1">The sequence shown here is derived from an EMBL/GenBank/DDBJ whole genome shotgun (WGS) entry which is preliminary data.</text>
</comment>
<sequence>MTERAMRMRNEAEKLSQLDERLKAKIQNEVEANLKKIIEERWNVSKTKQLVVMTQQFLRDRSALFDKDASELRYRSEIVNLLLAGAFEMTERSIWLKTGEIENEIQKCKGMILRRILMSGQNLE</sequence>
<organism evidence="1 2">
    <name type="scientific">Rhizophagus irregularis</name>
    <dbReference type="NCBI Taxonomy" id="588596"/>
    <lineage>
        <taxon>Eukaryota</taxon>
        <taxon>Fungi</taxon>
        <taxon>Fungi incertae sedis</taxon>
        <taxon>Mucoromycota</taxon>
        <taxon>Glomeromycotina</taxon>
        <taxon>Glomeromycetes</taxon>
        <taxon>Glomerales</taxon>
        <taxon>Glomeraceae</taxon>
        <taxon>Rhizophagus</taxon>
    </lineage>
</organism>
<accession>A0A2N0QYN2</accession>
<reference evidence="1 2" key="2">
    <citation type="submission" date="2017-10" db="EMBL/GenBank/DDBJ databases">
        <title>Genome analyses suggest a sexual origin of heterokaryosis in a supposedly ancient asexual fungus.</title>
        <authorList>
            <person name="Corradi N."/>
            <person name="Sedzielewska K."/>
            <person name="Noel J."/>
            <person name="Charron P."/>
            <person name="Farinelli L."/>
            <person name="Marton T."/>
            <person name="Kruger M."/>
            <person name="Pelin A."/>
            <person name="Brachmann A."/>
            <person name="Corradi N."/>
        </authorList>
    </citation>
    <scope>NUCLEOTIDE SEQUENCE [LARGE SCALE GENOMIC DNA]</scope>
    <source>
        <strain evidence="1 2">A1</strain>
    </source>
</reference>
<dbReference type="VEuPathDB" id="FungiDB:FUN_001155"/>
<dbReference type="EMBL" id="LLXH01002280">
    <property type="protein sequence ID" value="PKC56100.1"/>
    <property type="molecule type" value="Genomic_DNA"/>
</dbReference>
<reference evidence="1 2" key="1">
    <citation type="submission" date="2017-10" db="EMBL/GenBank/DDBJ databases">
        <title>Extensive intraspecific genome diversity in a model arbuscular mycorrhizal fungus.</title>
        <authorList>
            <person name="Chen E.C.H."/>
            <person name="Morin E."/>
            <person name="Baudet D."/>
            <person name="Noel J."/>
            <person name="Ndikumana S."/>
            <person name="Charron P."/>
            <person name="St-Onge C."/>
            <person name="Giorgi J."/>
            <person name="Grigoriev I.V."/>
            <person name="Roux C."/>
            <person name="Martin F.M."/>
            <person name="Corradi N."/>
        </authorList>
    </citation>
    <scope>NUCLEOTIDE SEQUENCE [LARGE SCALE GENOMIC DNA]</scope>
    <source>
        <strain evidence="1 2">A1</strain>
    </source>
</reference>
<evidence type="ECO:0000313" key="1">
    <source>
        <dbReference type="EMBL" id="PKC56100.1"/>
    </source>
</evidence>
<dbReference type="VEuPathDB" id="FungiDB:RhiirA1_474511"/>
<dbReference type="VEuPathDB" id="FungiDB:RhiirFUN_026868"/>
<name>A0A2N0QYN2_9GLOM</name>
<gene>
    <name evidence="1" type="ORF">RhiirA1_474511</name>
</gene>
<dbReference type="AlphaFoldDB" id="A0A2N0QYN2"/>
<evidence type="ECO:0000313" key="2">
    <source>
        <dbReference type="Proteomes" id="UP000232688"/>
    </source>
</evidence>
<proteinExistence type="predicted"/>
<protein>
    <submittedName>
        <fullName evidence="1">Uncharacterized protein</fullName>
    </submittedName>
</protein>
<dbReference type="Proteomes" id="UP000232688">
    <property type="component" value="Unassembled WGS sequence"/>
</dbReference>